<evidence type="ECO:0000256" key="1">
    <source>
        <dbReference type="ARBA" id="ARBA00001974"/>
    </source>
</evidence>
<dbReference type="PANTHER" id="PTHR43004">
    <property type="entry name" value="TRK SYSTEM POTASSIUM UPTAKE PROTEIN"/>
    <property type="match status" value="1"/>
</dbReference>
<dbReference type="NCBIfam" id="NF006002">
    <property type="entry name" value="PRK08132.1"/>
    <property type="match status" value="1"/>
</dbReference>
<protein>
    <submittedName>
        <fullName evidence="6">FAD-dependent oxidoreductase</fullName>
    </submittedName>
</protein>
<accession>A0ABT5QII2</accession>
<evidence type="ECO:0000313" key="7">
    <source>
        <dbReference type="Proteomes" id="UP001149821"/>
    </source>
</evidence>
<evidence type="ECO:0000256" key="4">
    <source>
        <dbReference type="SAM" id="MobiDB-lite"/>
    </source>
</evidence>
<sequence length="562" mass="64173">MLSTYTNPVYPYSRNEDQDSERPSHHKVVIVGGGPAGLSMSIDLAKQGVESVVLDDSNTVSVGSRAICFAKRTLEIMNRYGCAERMVSKGITWKRGKVFFGAEKVYEFDLLPEEHHKLPAFINLQQYYFEEYLVDVIETLPEVDLRWKNRVQTVDARTDINLLTIDTPDGIYQISCDYLIVADGANSPIRNRLGLESKGQVFQDRFLIADVVMKADFPTERWFWFEPPFHPEQSALLHRQADNVWRIDLQLGWDADPEWEKREENIRPRIEAMLGQDKHFDLEWASVYTFQCRKMDDFIHKRVFFVGDAAHQVSPFGARGANGAIQSVENLAWKLCRVLNHTAPPKLLRTYNEERQYAAKENILNSTRATDFITPKSDMSKVLRNATLNLAKIYPFARPLINSGRLSTPCTYQHSALNTPDRDTFENAPPLGSPVLDAQVQHHAHDSWLLDWVGNQFVLMVAEGGDEQDELLSELSNIDDLEVLLISRDLQPASHQGINQLTTINQLADMKGLLHQRYDLSEGAAYLFRPDQVITARWRQPTFNDVTNAMQRALGHQLEEAQ</sequence>
<proteinExistence type="predicted"/>
<dbReference type="RefSeq" id="WP_274140493.1">
    <property type="nucleotide sequence ID" value="NZ_JAJUBB010000002.1"/>
</dbReference>
<reference evidence="6" key="1">
    <citation type="submission" date="2021-12" db="EMBL/GenBank/DDBJ databases">
        <title>Enterovibrio ZSDZ35 sp. nov. and Enterovibrio ZSDZ42 sp. nov., isolated from coastal seawater in Qingdao.</title>
        <authorList>
            <person name="Zhang P."/>
        </authorList>
    </citation>
    <scope>NUCLEOTIDE SEQUENCE</scope>
    <source>
        <strain evidence="6">ZSDZ35</strain>
    </source>
</reference>
<keyword evidence="7" id="KW-1185">Reference proteome</keyword>
<dbReference type="InterPro" id="IPR002938">
    <property type="entry name" value="FAD-bd"/>
</dbReference>
<dbReference type="Gene3D" id="3.50.50.60">
    <property type="entry name" value="FAD/NAD(P)-binding domain"/>
    <property type="match status" value="1"/>
</dbReference>
<comment type="caution">
    <text evidence="6">The sequence shown here is derived from an EMBL/GenBank/DDBJ whole genome shotgun (WGS) entry which is preliminary data.</text>
</comment>
<dbReference type="Gene3D" id="3.30.70.2450">
    <property type="match status" value="1"/>
</dbReference>
<dbReference type="Pfam" id="PF01494">
    <property type="entry name" value="FAD_binding_3"/>
    <property type="match status" value="1"/>
</dbReference>
<dbReference type="InterPro" id="IPR036188">
    <property type="entry name" value="FAD/NAD-bd_sf"/>
</dbReference>
<dbReference type="EMBL" id="JAJUBB010000002">
    <property type="protein sequence ID" value="MDD1780434.1"/>
    <property type="molecule type" value="Genomic_DNA"/>
</dbReference>
<dbReference type="Proteomes" id="UP001149821">
    <property type="component" value="Unassembled WGS sequence"/>
</dbReference>
<organism evidence="6 7">
    <name type="scientific">Enterovibrio qingdaonensis</name>
    <dbReference type="NCBI Taxonomy" id="2899818"/>
    <lineage>
        <taxon>Bacteria</taxon>
        <taxon>Pseudomonadati</taxon>
        <taxon>Pseudomonadota</taxon>
        <taxon>Gammaproteobacteria</taxon>
        <taxon>Vibrionales</taxon>
        <taxon>Vibrionaceae</taxon>
        <taxon>Enterovibrio</taxon>
    </lineage>
</organism>
<name>A0ABT5QII2_9GAMM</name>
<comment type="cofactor">
    <cofactor evidence="1">
        <name>FAD</name>
        <dbReference type="ChEBI" id="CHEBI:57692"/>
    </cofactor>
</comment>
<keyword evidence="2" id="KW-0285">Flavoprotein</keyword>
<keyword evidence="3" id="KW-0274">FAD</keyword>
<evidence type="ECO:0000259" key="5">
    <source>
        <dbReference type="Pfam" id="PF01494"/>
    </source>
</evidence>
<feature type="region of interest" description="Disordered" evidence="4">
    <location>
        <begin position="1"/>
        <end position="24"/>
    </location>
</feature>
<dbReference type="PRINTS" id="PR00420">
    <property type="entry name" value="RNGMNOXGNASE"/>
</dbReference>
<dbReference type="SUPFAM" id="SSF51905">
    <property type="entry name" value="FAD/NAD(P)-binding domain"/>
    <property type="match status" value="1"/>
</dbReference>
<feature type="domain" description="FAD-binding" evidence="5">
    <location>
        <begin position="27"/>
        <end position="363"/>
    </location>
</feature>
<dbReference type="InterPro" id="IPR050641">
    <property type="entry name" value="RIFMO-like"/>
</dbReference>
<feature type="compositionally biased region" description="Basic and acidic residues" evidence="4">
    <location>
        <begin position="14"/>
        <end position="23"/>
    </location>
</feature>
<evidence type="ECO:0000256" key="3">
    <source>
        <dbReference type="ARBA" id="ARBA00022827"/>
    </source>
</evidence>
<evidence type="ECO:0000256" key="2">
    <source>
        <dbReference type="ARBA" id="ARBA00022630"/>
    </source>
</evidence>
<gene>
    <name evidence="6" type="ORF">LRP49_04395</name>
</gene>
<evidence type="ECO:0000313" key="6">
    <source>
        <dbReference type="EMBL" id="MDD1780434.1"/>
    </source>
</evidence>
<dbReference type="PANTHER" id="PTHR43004:SF19">
    <property type="entry name" value="BINDING MONOOXYGENASE, PUTATIVE (JCVI)-RELATED"/>
    <property type="match status" value="1"/>
</dbReference>
<dbReference type="Gene3D" id="3.40.30.120">
    <property type="match status" value="1"/>
</dbReference>